<evidence type="ECO:0000256" key="4">
    <source>
        <dbReference type="ARBA" id="ARBA00044936"/>
    </source>
</evidence>
<keyword evidence="1" id="KW-0132">Cell division</keyword>
<dbReference type="InParanoid" id="S5MK41"/>
<evidence type="ECO:0000313" key="6">
    <source>
        <dbReference type="Proteomes" id="UP000014983"/>
    </source>
</evidence>
<dbReference type="GO" id="GO:0000917">
    <property type="term" value="P:division septum assembly"/>
    <property type="evidence" value="ECO:0007669"/>
    <property type="project" value="UniProtKB-KW"/>
</dbReference>
<keyword evidence="2" id="KW-0717">Septation</keyword>
<dbReference type="Gene3D" id="3.30.110.150">
    <property type="entry name" value="SepF-like protein"/>
    <property type="match status" value="1"/>
</dbReference>
<keyword evidence="6" id="KW-1185">Reference proteome</keyword>
<dbReference type="InterPro" id="IPR038594">
    <property type="entry name" value="SepF-like_sf"/>
</dbReference>
<comment type="function">
    <text evidence="4">Cell division protein that is part of the divisome complex and is recruited early to the Z-ring. Probably stimulates Z-ring formation, perhaps through the cross-linking of FtsZ protofilaments. Its function overlaps with FtsA.</text>
</comment>
<evidence type="ECO:0000256" key="3">
    <source>
        <dbReference type="ARBA" id="ARBA00023306"/>
    </source>
</evidence>
<dbReference type="KEGG" id="sdi:SDIMI_v3c06310"/>
<dbReference type="OrthoDB" id="389747at2"/>
<proteinExistence type="predicted"/>
<reference evidence="5 6" key="1">
    <citation type="journal article" date="2013" name="Genome Biol. Evol.">
        <title>Comparison of metabolic capacities and inference of gene content evolution in mosquito-associated Spiroplasma diminutum and S. taiwanense.</title>
        <authorList>
            <person name="Lo W.S."/>
            <person name="Ku C."/>
            <person name="Chen L.L."/>
            <person name="Chang T.H."/>
            <person name="Kuo C.H."/>
        </authorList>
    </citation>
    <scope>NUCLEOTIDE SEQUENCE [LARGE SCALE GENOMIC DNA]</scope>
    <source>
        <strain evidence="5">CUAS-1</strain>
    </source>
</reference>
<dbReference type="InterPro" id="IPR007561">
    <property type="entry name" value="Cell_div_SepF/SepF-rel"/>
</dbReference>
<evidence type="ECO:0000313" key="5">
    <source>
        <dbReference type="EMBL" id="AGR42335.1"/>
    </source>
</evidence>
<evidence type="ECO:0000256" key="1">
    <source>
        <dbReference type="ARBA" id="ARBA00022618"/>
    </source>
</evidence>
<dbReference type="STRING" id="1276221.SDIMI_v3c06310"/>
<sequence length="105" mass="12431">MGLFNKKQDKHLELNDNKVDSIDNQNQFNNEFNEEHITHFFPQSYNDTKEIADCLIRFKNVTVKLTDIEKADKKRLIDFLTGVMYALDGDYKKIDAGVYYFWISN</sequence>
<accession>S5MK41</accession>
<evidence type="ECO:0000256" key="2">
    <source>
        <dbReference type="ARBA" id="ARBA00023210"/>
    </source>
</evidence>
<keyword evidence="3" id="KW-0131">Cell cycle</keyword>
<gene>
    <name evidence="5" type="ORF">SDIMI_v3c06310</name>
</gene>
<dbReference type="PATRIC" id="fig|1276221.3.peg.633"/>
<dbReference type="Proteomes" id="UP000014983">
    <property type="component" value="Chromosome"/>
</dbReference>
<dbReference type="HOGENOM" id="CLU_175615_0_0_14"/>
<dbReference type="Pfam" id="PF04472">
    <property type="entry name" value="SepF"/>
    <property type="match status" value="1"/>
</dbReference>
<dbReference type="EMBL" id="CP005076">
    <property type="protein sequence ID" value="AGR42335.1"/>
    <property type="molecule type" value="Genomic_DNA"/>
</dbReference>
<dbReference type="InterPro" id="IPR023052">
    <property type="entry name" value="Cell_div_SepF"/>
</dbReference>
<dbReference type="PANTHER" id="PTHR35798">
    <property type="entry name" value="CELL DIVISION PROTEIN SEPF"/>
    <property type="match status" value="1"/>
</dbReference>
<dbReference type="RefSeq" id="WP_020836567.1">
    <property type="nucleotide sequence ID" value="NC_021833.1"/>
</dbReference>
<organism evidence="5 6">
    <name type="scientific">Spiroplasma diminutum CUAS-1</name>
    <dbReference type="NCBI Taxonomy" id="1276221"/>
    <lineage>
        <taxon>Bacteria</taxon>
        <taxon>Bacillati</taxon>
        <taxon>Mycoplasmatota</taxon>
        <taxon>Mollicutes</taxon>
        <taxon>Entomoplasmatales</taxon>
        <taxon>Spiroplasmataceae</taxon>
        <taxon>Spiroplasma</taxon>
    </lineage>
</organism>
<evidence type="ECO:0008006" key="7">
    <source>
        <dbReference type="Google" id="ProtNLM"/>
    </source>
</evidence>
<dbReference type="eggNOG" id="COG1799">
    <property type="taxonomic scope" value="Bacteria"/>
</dbReference>
<dbReference type="PANTHER" id="PTHR35798:SF1">
    <property type="entry name" value="CELL DIVISION PROTEIN SEPF"/>
    <property type="match status" value="1"/>
</dbReference>
<name>S5MK41_9MOLU</name>
<dbReference type="AlphaFoldDB" id="S5MK41"/>
<protein>
    <recommendedName>
        <fullName evidence="7">Cell division protein SepF</fullName>
    </recommendedName>
</protein>